<dbReference type="GO" id="GO:0005737">
    <property type="term" value="C:cytoplasm"/>
    <property type="evidence" value="ECO:0007669"/>
    <property type="project" value="UniProtKB-SubCell"/>
</dbReference>
<dbReference type="Gene3D" id="3.40.50.300">
    <property type="entry name" value="P-loop containing nucleotide triphosphate hydrolases"/>
    <property type="match status" value="1"/>
</dbReference>
<feature type="binding site" evidence="4">
    <location>
        <position position="177"/>
    </location>
    <ligand>
        <name>GTP</name>
        <dbReference type="ChEBI" id="CHEBI:37565"/>
    </ligand>
</feature>
<evidence type="ECO:0000313" key="6">
    <source>
        <dbReference type="EMBL" id="QBQ07527.1"/>
    </source>
</evidence>
<evidence type="ECO:0000256" key="1">
    <source>
        <dbReference type="ARBA" id="ARBA00022741"/>
    </source>
</evidence>
<sequence length="317" mass="36409">MEKAHFNWFPGHMNKSIKEIEEKIKIVDLVIEIVDARAPFSTQNPLLRKVLSKRPRLILLSKCDLADDSVTESWINYFKQNGDQTYTIKNKQQNIYNDVLKLINLMTKEKQLRDISKGIEKPQLNVLVVGIPNVGKSTTIARLSKGKQLKIGNKPGVTRGMQRIIMSENITLIDTPGILPAKFENETIACNCAATNSIKIEVVPKERFATKLMRYIYNSYPSLIENKYKITKNVLRPINYDDTFKIFEEIAKRNKYIILDDVADVERAIALFINDLINNNFGKISFEKPIEIDKTSHSSMDEIDLEETIESDLTVEW</sequence>
<keyword evidence="7" id="KW-1185">Reference proteome</keyword>
<evidence type="ECO:0000256" key="2">
    <source>
        <dbReference type="ARBA" id="ARBA00023134"/>
    </source>
</evidence>
<dbReference type="PANTHER" id="PTHR45782">
    <property type="entry name" value="MITOCHONDRIAL RIBOSOME-ASSOCIATED GTPASE 1"/>
    <property type="match status" value="1"/>
</dbReference>
<dbReference type="Proteomes" id="UP000294309">
    <property type="component" value="Chromosome"/>
</dbReference>
<keyword evidence="2 3" id="KW-0342">GTP-binding</keyword>
<dbReference type="PROSITE" id="PS51721">
    <property type="entry name" value="G_CP"/>
    <property type="match status" value="1"/>
</dbReference>
<dbReference type="InterPro" id="IPR023179">
    <property type="entry name" value="GTP-bd_ortho_bundle_sf"/>
</dbReference>
<evidence type="ECO:0000259" key="5">
    <source>
        <dbReference type="PROSITE" id="PS51721"/>
    </source>
</evidence>
<dbReference type="GO" id="GO:0006412">
    <property type="term" value="P:translation"/>
    <property type="evidence" value="ECO:0007669"/>
    <property type="project" value="TreeGrafter"/>
</dbReference>
<dbReference type="PIRSF" id="PIRSF006230">
    <property type="entry name" value="MG442"/>
    <property type="match status" value="1"/>
</dbReference>
<dbReference type="InterPro" id="IPR027417">
    <property type="entry name" value="P-loop_NTPase"/>
</dbReference>
<dbReference type="GO" id="GO:0005525">
    <property type="term" value="F:GTP binding"/>
    <property type="evidence" value="ECO:0007669"/>
    <property type="project" value="UniProtKB-KW"/>
</dbReference>
<dbReference type="Pfam" id="PF01926">
    <property type="entry name" value="MMR_HSR1"/>
    <property type="match status" value="1"/>
</dbReference>
<comment type="subcellular location">
    <subcellularLocation>
        <location evidence="3">Cytoplasm</location>
    </subcellularLocation>
</comment>
<dbReference type="InterPro" id="IPR030378">
    <property type="entry name" value="G_CP_dom"/>
</dbReference>
<accession>A0A4P7AH74</accession>
<dbReference type="Gene3D" id="1.10.1580.10">
    <property type="match status" value="1"/>
</dbReference>
<dbReference type="PRINTS" id="PR00326">
    <property type="entry name" value="GTP1OBG"/>
</dbReference>
<proteinExistence type="inferred from homology"/>
<evidence type="ECO:0000256" key="4">
    <source>
        <dbReference type="PIRSR" id="PIRSR006230-1"/>
    </source>
</evidence>
<dbReference type="NCBIfam" id="TIGR03596">
    <property type="entry name" value="GTPase_YlqF"/>
    <property type="match status" value="1"/>
</dbReference>
<reference evidence="6 7" key="1">
    <citation type="submission" date="2019-03" db="EMBL/GenBank/DDBJ databases">
        <title>Complete genome sequence of Spiroplasma gladiatoris TG-1 (DSM 22552).</title>
        <authorList>
            <person name="Lin Y.-C."/>
            <person name="Chou L."/>
            <person name="Kuo C.-H."/>
        </authorList>
    </citation>
    <scope>NUCLEOTIDE SEQUENCE [LARGE SCALE GENOMIC DNA]</scope>
    <source>
        <strain evidence="6 7">TG-1</strain>
    </source>
</reference>
<dbReference type="CDD" id="cd01856">
    <property type="entry name" value="YlqF"/>
    <property type="match status" value="1"/>
</dbReference>
<dbReference type="InterPro" id="IPR006073">
    <property type="entry name" value="GTP-bd"/>
</dbReference>
<name>A0A4P7AH74_9MOLU</name>
<feature type="domain" description="CP-type G" evidence="5">
    <location>
        <begin position="18"/>
        <end position="181"/>
    </location>
</feature>
<dbReference type="InterPro" id="IPR016478">
    <property type="entry name" value="GTPase_MTG1"/>
</dbReference>
<dbReference type="PANTHER" id="PTHR45782:SF4">
    <property type="entry name" value="MITOCHONDRIAL RIBOSOME-ASSOCIATED GTPASE 1"/>
    <property type="match status" value="1"/>
</dbReference>
<dbReference type="AlphaFoldDB" id="A0A4P7AH74"/>
<dbReference type="RefSeq" id="WP_134297318.1">
    <property type="nucleotide sequence ID" value="NZ_CP038013.1"/>
</dbReference>
<protein>
    <recommendedName>
        <fullName evidence="3">Ribosome biogenesis GTPase A</fullName>
    </recommendedName>
</protein>
<dbReference type="EMBL" id="CP038013">
    <property type="protein sequence ID" value="QBQ07527.1"/>
    <property type="molecule type" value="Genomic_DNA"/>
</dbReference>
<comment type="similarity">
    <text evidence="3">Belongs to the TRAFAC class YlqF/YawG GTPase family. MTG1 subfamily.</text>
</comment>
<evidence type="ECO:0000313" key="7">
    <source>
        <dbReference type="Proteomes" id="UP000294309"/>
    </source>
</evidence>
<comment type="function">
    <text evidence="3">Required for a late step of 50S ribosomal subunit assembly. Has GTPase activity.</text>
</comment>
<keyword evidence="1 3" id="KW-0547">Nucleotide-binding</keyword>
<keyword evidence="3" id="KW-0963">Cytoplasm</keyword>
<organism evidence="6 7">
    <name type="scientific">Spiroplasma gladiatoris</name>
    <dbReference type="NCBI Taxonomy" id="2143"/>
    <lineage>
        <taxon>Bacteria</taxon>
        <taxon>Bacillati</taxon>
        <taxon>Mycoplasmatota</taxon>
        <taxon>Mollicutes</taxon>
        <taxon>Entomoplasmatales</taxon>
        <taxon>Spiroplasmataceae</taxon>
        <taxon>Spiroplasma</taxon>
    </lineage>
</organism>
<dbReference type="SUPFAM" id="SSF52540">
    <property type="entry name" value="P-loop containing nucleoside triphosphate hydrolases"/>
    <property type="match status" value="1"/>
</dbReference>
<gene>
    <name evidence="6" type="primary">rbgA</name>
    <name evidence="6" type="ORF">SGLAD_v1c03280</name>
</gene>
<feature type="binding site" evidence="4">
    <location>
        <begin position="133"/>
        <end position="138"/>
    </location>
    <ligand>
        <name>GTP</name>
        <dbReference type="ChEBI" id="CHEBI:37565"/>
    </ligand>
</feature>
<dbReference type="GO" id="GO:0003924">
    <property type="term" value="F:GTPase activity"/>
    <property type="evidence" value="ECO:0007669"/>
    <property type="project" value="TreeGrafter"/>
</dbReference>
<evidence type="ECO:0000256" key="3">
    <source>
        <dbReference type="PIRNR" id="PIRNR006230"/>
    </source>
</evidence>
<dbReference type="KEGG" id="sgq:SGLAD_v1c03280"/>
<dbReference type="InterPro" id="IPR019991">
    <property type="entry name" value="GTP-bd_ribosome_bgen"/>
</dbReference>
<dbReference type="OrthoDB" id="9779790at2"/>